<dbReference type="InterPro" id="IPR018087">
    <property type="entry name" value="Glyco_hydro_5_CS"/>
</dbReference>
<feature type="domain" description="Glycoside hydrolase family 5" evidence="9">
    <location>
        <begin position="40"/>
        <end position="333"/>
    </location>
</feature>
<evidence type="ECO:0000259" key="9">
    <source>
        <dbReference type="Pfam" id="PF00150"/>
    </source>
</evidence>
<dbReference type="PROSITE" id="PS00659">
    <property type="entry name" value="GLYCOSYL_HYDROL_F5"/>
    <property type="match status" value="1"/>
</dbReference>
<sequence>MNKFSCGLIFVFAILHSASSANWYATNGVLYNSGVSVTLKGINWFGLETTARAPDGLWTSNVVNGQTIGHSITWFMNKIADLGFNAVRIPLSPESLKNDAVHYPTASWARLWDPTLTTGWIVLNSMLTQAKSSGLYVLLDYQTCNENQIGNNLPGLPTNCPGYTLNNWYQDLNTLATLAKSFPNVIGIDIFNEPHGCSWSTWREYAQGAIASIYNTNQNIVYFVEGIDGNVPGDGTGTNWGENLYYAGSQPVQPSGVPANKIIYSPHVYDVGDNDWEKCFGYLQGYNQNTVIVGEWGYNSKSSYDINTFAPNLISFLKTEGINSVFYWSFNGNDADLGYLTSADSTWCTVVSEKLTRFKGMGITPKSYITSTNPPSICN</sequence>
<dbReference type="Proteomes" id="UP000187209">
    <property type="component" value="Unassembled WGS sequence"/>
</dbReference>
<dbReference type="Gene3D" id="3.20.20.80">
    <property type="entry name" value="Glycosidases"/>
    <property type="match status" value="1"/>
</dbReference>
<feature type="chain" id="PRO_5010199855" description="Glycoside hydrolase family 5 domain-containing protein" evidence="8">
    <location>
        <begin position="21"/>
        <end position="379"/>
    </location>
</feature>
<evidence type="ECO:0000256" key="7">
    <source>
        <dbReference type="RuleBase" id="RU361153"/>
    </source>
</evidence>
<evidence type="ECO:0000256" key="5">
    <source>
        <dbReference type="ARBA" id="ARBA00023295"/>
    </source>
</evidence>
<keyword evidence="5 7" id="KW-0326">Glycosidase</keyword>
<dbReference type="Pfam" id="PF00150">
    <property type="entry name" value="Cellulase"/>
    <property type="match status" value="1"/>
</dbReference>
<dbReference type="GO" id="GO:0030245">
    <property type="term" value="P:cellulose catabolic process"/>
    <property type="evidence" value="ECO:0007669"/>
    <property type="project" value="UniProtKB-KW"/>
</dbReference>
<evidence type="ECO:0000313" key="11">
    <source>
        <dbReference type="Proteomes" id="UP000187209"/>
    </source>
</evidence>
<dbReference type="PANTHER" id="PTHR35923">
    <property type="entry name" value="MAJOR EXTRACELLULAR ENDOGLUCANASE"/>
    <property type="match status" value="1"/>
</dbReference>
<keyword evidence="4" id="KW-0119">Carbohydrate metabolism</keyword>
<dbReference type="OrthoDB" id="442731at2759"/>
<keyword evidence="3" id="KW-0136">Cellulose degradation</keyword>
<dbReference type="GO" id="GO:0004553">
    <property type="term" value="F:hydrolase activity, hydrolyzing O-glycosyl compounds"/>
    <property type="evidence" value="ECO:0007669"/>
    <property type="project" value="InterPro"/>
</dbReference>
<keyword evidence="2 7" id="KW-0378">Hydrolase</keyword>
<protein>
    <recommendedName>
        <fullName evidence="9">Glycoside hydrolase family 5 domain-containing protein</fullName>
    </recommendedName>
</protein>
<evidence type="ECO:0000313" key="10">
    <source>
        <dbReference type="EMBL" id="OMJ88774.1"/>
    </source>
</evidence>
<organism evidence="10 11">
    <name type="scientific">Stentor coeruleus</name>
    <dbReference type="NCBI Taxonomy" id="5963"/>
    <lineage>
        <taxon>Eukaryota</taxon>
        <taxon>Sar</taxon>
        <taxon>Alveolata</taxon>
        <taxon>Ciliophora</taxon>
        <taxon>Postciliodesmatophora</taxon>
        <taxon>Heterotrichea</taxon>
        <taxon>Heterotrichida</taxon>
        <taxon>Stentoridae</taxon>
        <taxon>Stentor</taxon>
    </lineage>
</organism>
<dbReference type="InterPro" id="IPR017853">
    <property type="entry name" value="GH"/>
</dbReference>
<evidence type="ECO:0000256" key="8">
    <source>
        <dbReference type="SAM" id="SignalP"/>
    </source>
</evidence>
<keyword evidence="6" id="KW-0624">Polysaccharide degradation</keyword>
<evidence type="ECO:0000256" key="2">
    <source>
        <dbReference type="ARBA" id="ARBA00022801"/>
    </source>
</evidence>
<dbReference type="SUPFAM" id="SSF51445">
    <property type="entry name" value="(Trans)glycosidases"/>
    <property type="match status" value="1"/>
</dbReference>
<gene>
    <name evidence="10" type="ORF">SteCoe_9240</name>
</gene>
<accession>A0A1R2CIA5</accession>
<keyword evidence="11" id="KW-1185">Reference proteome</keyword>
<evidence type="ECO:0000256" key="1">
    <source>
        <dbReference type="ARBA" id="ARBA00005641"/>
    </source>
</evidence>
<comment type="similarity">
    <text evidence="1 7">Belongs to the glycosyl hydrolase 5 (cellulase A) family.</text>
</comment>
<dbReference type="AlphaFoldDB" id="A0A1R2CIA5"/>
<proteinExistence type="inferred from homology"/>
<evidence type="ECO:0000256" key="6">
    <source>
        <dbReference type="ARBA" id="ARBA00023326"/>
    </source>
</evidence>
<comment type="caution">
    <text evidence="10">The sequence shown here is derived from an EMBL/GenBank/DDBJ whole genome shotgun (WGS) entry which is preliminary data.</text>
</comment>
<dbReference type="InterPro" id="IPR001547">
    <property type="entry name" value="Glyco_hydro_5"/>
</dbReference>
<reference evidence="10 11" key="1">
    <citation type="submission" date="2016-11" db="EMBL/GenBank/DDBJ databases">
        <title>The macronuclear genome of Stentor coeruleus: a giant cell with tiny introns.</title>
        <authorList>
            <person name="Slabodnick M."/>
            <person name="Ruby J.G."/>
            <person name="Reiff S.B."/>
            <person name="Swart E.C."/>
            <person name="Gosai S."/>
            <person name="Prabakaran S."/>
            <person name="Witkowska E."/>
            <person name="Larue G.E."/>
            <person name="Fisher S."/>
            <person name="Freeman R.M."/>
            <person name="Gunawardena J."/>
            <person name="Chu W."/>
            <person name="Stover N.A."/>
            <person name="Gregory B.D."/>
            <person name="Nowacki M."/>
            <person name="Derisi J."/>
            <person name="Roy S.W."/>
            <person name="Marshall W.F."/>
            <person name="Sood P."/>
        </authorList>
    </citation>
    <scope>NUCLEOTIDE SEQUENCE [LARGE SCALE GENOMIC DNA]</scope>
    <source>
        <strain evidence="10">WM001</strain>
    </source>
</reference>
<keyword evidence="8" id="KW-0732">Signal</keyword>
<dbReference type="PANTHER" id="PTHR35923:SF2">
    <property type="entry name" value="ENDOGLUCANASE"/>
    <property type="match status" value="1"/>
</dbReference>
<feature type="signal peptide" evidence="8">
    <location>
        <begin position="1"/>
        <end position="20"/>
    </location>
</feature>
<evidence type="ECO:0000256" key="3">
    <source>
        <dbReference type="ARBA" id="ARBA00023001"/>
    </source>
</evidence>
<name>A0A1R2CIA5_9CILI</name>
<dbReference type="EMBL" id="MPUH01000142">
    <property type="protein sequence ID" value="OMJ88774.1"/>
    <property type="molecule type" value="Genomic_DNA"/>
</dbReference>
<evidence type="ECO:0000256" key="4">
    <source>
        <dbReference type="ARBA" id="ARBA00023277"/>
    </source>
</evidence>